<reference evidence="1 2" key="1">
    <citation type="journal article" date="2013" name="PLoS Genet.">
        <title>The genome and development-dependent transcriptomes of Pyronema confluens: a window into fungal evolution.</title>
        <authorList>
            <person name="Traeger S."/>
            <person name="Altegoer F."/>
            <person name="Freitag M."/>
            <person name="Gabaldon T."/>
            <person name="Kempken F."/>
            <person name="Kumar A."/>
            <person name="Marcet-Houben M."/>
            <person name="Poggeler S."/>
            <person name="Stajich J.E."/>
            <person name="Nowrousian M."/>
        </authorList>
    </citation>
    <scope>NUCLEOTIDE SEQUENCE [LARGE SCALE GENOMIC DNA]</scope>
    <source>
        <strain evidence="2">CBS 100304</strain>
        <tissue evidence="1">Vegetative mycelium</tissue>
    </source>
</reference>
<dbReference type="AlphaFoldDB" id="U4L8G3"/>
<gene>
    <name evidence="1" type="ORF">PCON_13305</name>
</gene>
<accession>U4L8G3</accession>
<organism evidence="1 2">
    <name type="scientific">Pyronema omphalodes (strain CBS 100304)</name>
    <name type="common">Pyronema confluens</name>
    <dbReference type="NCBI Taxonomy" id="1076935"/>
    <lineage>
        <taxon>Eukaryota</taxon>
        <taxon>Fungi</taxon>
        <taxon>Dikarya</taxon>
        <taxon>Ascomycota</taxon>
        <taxon>Pezizomycotina</taxon>
        <taxon>Pezizomycetes</taxon>
        <taxon>Pezizales</taxon>
        <taxon>Pyronemataceae</taxon>
        <taxon>Pyronema</taxon>
    </lineage>
</organism>
<dbReference type="EMBL" id="HF935887">
    <property type="protein sequence ID" value="CCX13712.1"/>
    <property type="molecule type" value="Genomic_DNA"/>
</dbReference>
<evidence type="ECO:0000313" key="1">
    <source>
        <dbReference type="EMBL" id="CCX13712.1"/>
    </source>
</evidence>
<sequence length="21" mass="2448">MFVEVTLVLHTYADIALLSRR</sequence>
<protein>
    <submittedName>
        <fullName evidence="1">Uncharacterized protein</fullName>
    </submittedName>
</protein>
<proteinExistence type="predicted"/>
<evidence type="ECO:0000313" key="2">
    <source>
        <dbReference type="Proteomes" id="UP000018144"/>
    </source>
</evidence>
<keyword evidence="2" id="KW-1185">Reference proteome</keyword>
<name>U4L8G3_PYROM</name>
<dbReference type="Proteomes" id="UP000018144">
    <property type="component" value="Unassembled WGS sequence"/>
</dbReference>